<dbReference type="GO" id="GO:0005737">
    <property type="term" value="C:cytoplasm"/>
    <property type="evidence" value="ECO:0007669"/>
    <property type="project" value="UniProtKB-SubCell"/>
</dbReference>
<keyword evidence="15" id="KW-1185">Reference proteome</keyword>
<evidence type="ECO:0000256" key="2">
    <source>
        <dbReference type="ARBA" id="ARBA00004496"/>
    </source>
</evidence>
<name>A0A2G2XAW2_CAPBA</name>
<evidence type="ECO:0000313" key="14">
    <source>
        <dbReference type="EMBL" id="PHT54610.1"/>
    </source>
</evidence>
<evidence type="ECO:0000256" key="1">
    <source>
        <dbReference type="ARBA" id="ARBA00004170"/>
    </source>
</evidence>
<evidence type="ECO:0000259" key="12">
    <source>
        <dbReference type="Pfam" id="PF00931"/>
    </source>
</evidence>
<dbReference type="InterPro" id="IPR002182">
    <property type="entry name" value="NB-ARC"/>
</dbReference>
<dbReference type="OrthoDB" id="1284199at2759"/>
<dbReference type="Gene3D" id="3.40.50.300">
    <property type="entry name" value="P-loop containing nucleotide triphosphate hydrolases"/>
    <property type="match status" value="1"/>
</dbReference>
<feature type="domain" description="NB-ARC" evidence="12">
    <location>
        <begin position="29"/>
        <end position="181"/>
    </location>
</feature>
<dbReference type="Gene3D" id="1.10.10.10">
    <property type="entry name" value="Winged helix-like DNA-binding domain superfamily/Winged helix DNA-binding domain"/>
    <property type="match status" value="1"/>
</dbReference>
<keyword evidence="7" id="KW-0547">Nucleotide-binding</keyword>
<comment type="caution">
    <text evidence="14">The sequence shown here is derived from an EMBL/GenBank/DDBJ whole genome shotgun (WGS) entry which is preliminary data.</text>
</comment>
<keyword evidence="8" id="KW-0611">Plant defense</keyword>
<dbReference type="PRINTS" id="PR00364">
    <property type="entry name" value="DISEASERSIST"/>
</dbReference>
<evidence type="ECO:0000256" key="3">
    <source>
        <dbReference type="ARBA" id="ARBA00008894"/>
    </source>
</evidence>
<dbReference type="FunFam" id="3.40.50.300:FF:001091">
    <property type="entry name" value="Probable disease resistance protein At1g61300"/>
    <property type="match status" value="1"/>
</dbReference>
<comment type="similarity">
    <text evidence="3">Belongs to the disease resistance NB-LRR family.</text>
</comment>
<dbReference type="PANTHER" id="PTHR23155">
    <property type="entry name" value="DISEASE RESISTANCE PROTEIN RP"/>
    <property type="match status" value="1"/>
</dbReference>
<evidence type="ECO:0000256" key="11">
    <source>
        <dbReference type="ARBA" id="ARBA00023136"/>
    </source>
</evidence>
<comment type="subcellular location">
    <subcellularLocation>
        <location evidence="2">Cytoplasm</location>
    </subcellularLocation>
    <subcellularLocation>
        <location evidence="1">Membrane</location>
        <topology evidence="1">Peripheral membrane protein</topology>
    </subcellularLocation>
</comment>
<dbReference type="InterPro" id="IPR044974">
    <property type="entry name" value="Disease_R_plants"/>
</dbReference>
<keyword evidence="9" id="KW-0067">ATP-binding</keyword>
<gene>
    <name evidence="14" type="ORF">CQW23_09072</name>
</gene>
<keyword evidence="4" id="KW-0963">Cytoplasm</keyword>
<evidence type="ECO:0000256" key="5">
    <source>
        <dbReference type="ARBA" id="ARBA00022614"/>
    </source>
</evidence>
<keyword evidence="6" id="KW-0677">Repeat</keyword>
<sequence>MEISTGTHDDTVHGVDLEIIVKRLRGPPLDLDIVTISGMGGIGKTTLARKAYDHLSIRYHFDTLAWVTISQEFRGRNVLLEAIGCISNTNDYDKMDDNELADLVQKKLKGTRYLVVVDDIWRIDVWDSIRGIFPNYNNGSRILLTTRETKVAMYASTSIPHKMNLLNLENGWKLLRDKVFGPKHDHPPKLEKIGKEIVEKCQGLPLTISVIAGHLSKRARTLEGWKDVSRTLSEIVASHPDKCLGVLGLSYHHLPDRLKPCFLSMCIFPEDFQVQTWRLIQLWIAEGFIRTSAGSHKSLD</sequence>
<keyword evidence="10" id="KW-0175">Coiled coil</keyword>
<evidence type="ECO:0000256" key="8">
    <source>
        <dbReference type="ARBA" id="ARBA00022821"/>
    </source>
</evidence>
<dbReference type="GO" id="GO:0043531">
    <property type="term" value="F:ADP binding"/>
    <property type="evidence" value="ECO:0007669"/>
    <property type="project" value="InterPro"/>
</dbReference>
<dbReference type="Pfam" id="PF23559">
    <property type="entry name" value="WHD_DRP"/>
    <property type="match status" value="1"/>
</dbReference>
<evidence type="ECO:0000259" key="13">
    <source>
        <dbReference type="Pfam" id="PF23559"/>
    </source>
</evidence>
<evidence type="ECO:0000256" key="10">
    <source>
        <dbReference type="ARBA" id="ARBA00023054"/>
    </source>
</evidence>
<keyword evidence="5" id="KW-0433">Leucine-rich repeat</keyword>
<accession>A0A2G2XAW2</accession>
<dbReference type="PANTHER" id="PTHR23155:SF1152">
    <property type="entry name" value="AAA+ ATPASE DOMAIN-CONTAINING PROTEIN"/>
    <property type="match status" value="1"/>
</dbReference>
<reference evidence="15" key="2">
    <citation type="journal article" date="2017" name="J. Anim. Genet.">
        <title>Multiple reference genome sequences of hot pepper reveal the massive evolution of plant disease resistance genes by retroduplication.</title>
        <authorList>
            <person name="Kim S."/>
            <person name="Park J."/>
            <person name="Yeom S.-I."/>
            <person name="Kim Y.-M."/>
            <person name="Seo E."/>
            <person name="Kim K.-T."/>
            <person name="Kim M.-S."/>
            <person name="Lee J.M."/>
            <person name="Cheong K."/>
            <person name="Shin H.-S."/>
            <person name="Kim S.-B."/>
            <person name="Han K."/>
            <person name="Lee J."/>
            <person name="Park M."/>
            <person name="Lee H.-A."/>
            <person name="Lee H.-Y."/>
            <person name="Lee Y."/>
            <person name="Oh S."/>
            <person name="Lee J.H."/>
            <person name="Choi E."/>
            <person name="Choi E."/>
            <person name="Lee S.E."/>
            <person name="Jeon J."/>
            <person name="Kim H."/>
            <person name="Choi G."/>
            <person name="Song H."/>
            <person name="Lee J."/>
            <person name="Lee S.-C."/>
            <person name="Kwon J.-K."/>
            <person name="Lee H.-Y."/>
            <person name="Koo N."/>
            <person name="Hong Y."/>
            <person name="Kim R.W."/>
            <person name="Kang W.-H."/>
            <person name="Huh J.H."/>
            <person name="Kang B.-C."/>
            <person name="Yang T.-J."/>
            <person name="Lee Y.-H."/>
            <person name="Bennetzen J.L."/>
            <person name="Choi D."/>
        </authorList>
    </citation>
    <scope>NUCLEOTIDE SEQUENCE [LARGE SCALE GENOMIC DNA]</scope>
    <source>
        <strain evidence="15">cv. PBC81</strain>
    </source>
</reference>
<dbReference type="EMBL" id="MLFT02000003">
    <property type="protein sequence ID" value="PHT54610.1"/>
    <property type="molecule type" value="Genomic_DNA"/>
</dbReference>
<reference evidence="14 15" key="1">
    <citation type="journal article" date="2017" name="Genome Biol.">
        <title>New reference genome sequences of hot pepper reveal the massive evolution of plant disease-resistance genes by retroduplication.</title>
        <authorList>
            <person name="Kim S."/>
            <person name="Park J."/>
            <person name="Yeom S.I."/>
            <person name="Kim Y.M."/>
            <person name="Seo E."/>
            <person name="Kim K.T."/>
            <person name="Kim M.S."/>
            <person name="Lee J.M."/>
            <person name="Cheong K."/>
            <person name="Shin H.S."/>
            <person name="Kim S.B."/>
            <person name="Han K."/>
            <person name="Lee J."/>
            <person name="Park M."/>
            <person name="Lee H.A."/>
            <person name="Lee H.Y."/>
            <person name="Lee Y."/>
            <person name="Oh S."/>
            <person name="Lee J.H."/>
            <person name="Choi E."/>
            <person name="Choi E."/>
            <person name="Lee S.E."/>
            <person name="Jeon J."/>
            <person name="Kim H."/>
            <person name="Choi G."/>
            <person name="Song H."/>
            <person name="Lee J."/>
            <person name="Lee S.C."/>
            <person name="Kwon J.K."/>
            <person name="Lee H.Y."/>
            <person name="Koo N."/>
            <person name="Hong Y."/>
            <person name="Kim R.W."/>
            <person name="Kang W.H."/>
            <person name="Huh J.H."/>
            <person name="Kang B.C."/>
            <person name="Yang T.J."/>
            <person name="Lee Y.H."/>
            <person name="Bennetzen J.L."/>
            <person name="Choi D."/>
        </authorList>
    </citation>
    <scope>NUCLEOTIDE SEQUENCE [LARGE SCALE GENOMIC DNA]</scope>
    <source>
        <strain evidence="15">cv. PBC81</strain>
    </source>
</reference>
<dbReference type="AlphaFoldDB" id="A0A2G2XAW2"/>
<dbReference type="InterPro" id="IPR058922">
    <property type="entry name" value="WHD_DRP"/>
</dbReference>
<feature type="domain" description="Disease resistance protein winged helix" evidence="13">
    <location>
        <begin position="267"/>
        <end position="293"/>
    </location>
</feature>
<dbReference type="SUPFAM" id="SSF52540">
    <property type="entry name" value="P-loop containing nucleoside triphosphate hydrolases"/>
    <property type="match status" value="1"/>
</dbReference>
<organism evidence="14 15">
    <name type="scientific">Capsicum baccatum</name>
    <name type="common">Peruvian pepper</name>
    <dbReference type="NCBI Taxonomy" id="33114"/>
    <lineage>
        <taxon>Eukaryota</taxon>
        <taxon>Viridiplantae</taxon>
        <taxon>Streptophyta</taxon>
        <taxon>Embryophyta</taxon>
        <taxon>Tracheophyta</taxon>
        <taxon>Spermatophyta</taxon>
        <taxon>Magnoliopsida</taxon>
        <taxon>eudicotyledons</taxon>
        <taxon>Gunneridae</taxon>
        <taxon>Pentapetalae</taxon>
        <taxon>asterids</taxon>
        <taxon>lamiids</taxon>
        <taxon>Solanales</taxon>
        <taxon>Solanaceae</taxon>
        <taxon>Solanoideae</taxon>
        <taxon>Capsiceae</taxon>
        <taxon>Capsicum</taxon>
    </lineage>
</organism>
<dbReference type="Proteomes" id="UP000224567">
    <property type="component" value="Unassembled WGS sequence"/>
</dbReference>
<dbReference type="GO" id="GO:0098542">
    <property type="term" value="P:defense response to other organism"/>
    <property type="evidence" value="ECO:0007669"/>
    <property type="project" value="TreeGrafter"/>
</dbReference>
<dbReference type="InterPro" id="IPR027417">
    <property type="entry name" value="P-loop_NTPase"/>
</dbReference>
<dbReference type="GO" id="GO:0005524">
    <property type="term" value="F:ATP binding"/>
    <property type="evidence" value="ECO:0007669"/>
    <property type="project" value="UniProtKB-KW"/>
</dbReference>
<evidence type="ECO:0000256" key="9">
    <source>
        <dbReference type="ARBA" id="ARBA00022840"/>
    </source>
</evidence>
<protein>
    <submittedName>
        <fullName evidence="14">Uncharacterized protein</fullName>
    </submittedName>
</protein>
<dbReference type="GO" id="GO:0016020">
    <property type="term" value="C:membrane"/>
    <property type="evidence" value="ECO:0007669"/>
    <property type="project" value="UniProtKB-SubCell"/>
</dbReference>
<evidence type="ECO:0000256" key="4">
    <source>
        <dbReference type="ARBA" id="ARBA00022490"/>
    </source>
</evidence>
<evidence type="ECO:0000313" key="15">
    <source>
        <dbReference type="Proteomes" id="UP000224567"/>
    </source>
</evidence>
<evidence type="ECO:0000256" key="6">
    <source>
        <dbReference type="ARBA" id="ARBA00022737"/>
    </source>
</evidence>
<keyword evidence="11" id="KW-0472">Membrane</keyword>
<dbReference type="InterPro" id="IPR042197">
    <property type="entry name" value="Apaf_helical"/>
</dbReference>
<proteinExistence type="inferred from homology"/>
<dbReference type="Gene3D" id="1.10.8.430">
    <property type="entry name" value="Helical domain of apoptotic protease-activating factors"/>
    <property type="match status" value="1"/>
</dbReference>
<evidence type="ECO:0000256" key="7">
    <source>
        <dbReference type="ARBA" id="ARBA00022741"/>
    </source>
</evidence>
<dbReference type="InterPro" id="IPR036388">
    <property type="entry name" value="WH-like_DNA-bd_sf"/>
</dbReference>
<dbReference type="Pfam" id="PF00931">
    <property type="entry name" value="NB-ARC"/>
    <property type="match status" value="1"/>
</dbReference>